<organism evidence="1 2">
    <name type="scientific">Allacma fusca</name>
    <dbReference type="NCBI Taxonomy" id="39272"/>
    <lineage>
        <taxon>Eukaryota</taxon>
        <taxon>Metazoa</taxon>
        <taxon>Ecdysozoa</taxon>
        <taxon>Arthropoda</taxon>
        <taxon>Hexapoda</taxon>
        <taxon>Collembola</taxon>
        <taxon>Symphypleona</taxon>
        <taxon>Sminthuridae</taxon>
        <taxon>Allacma</taxon>
    </lineage>
</organism>
<dbReference type="Proteomes" id="UP000708208">
    <property type="component" value="Unassembled WGS sequence"/>
</dbReference>
<feature type="non-terminal residue" evidence="1">
    <location>
        <position position="1"/>
    </location>
</feature>
<name>A0A8J2KWB8_9HEXA</name>
<proteinExistence type="predicted"/>
<dbReference type="AlphaFoldDB" id="A0A8J2KWB8"/>
<protein>
    <submittedName>
        <fullName evidence="1">Uncharacterized protein</fullName>
    </submittedName>
</protein>
<accession>A0A8J2KWB8</accession>
<reference evidence="1" key="1">
    <citation type="submission" date="2021-06" db="EMBL/GenBank/DDBJ databases">
        <authorList>
            <person name="Hodson N. C."/>
            <person name="Mongue J. A."/>
            <person name="Jaron S. K."/>
        </authorList>
    </citation>
    <scope>NUCLEOTIDE SEQUENCE</scope>
</reference>
<comment type="caution">
    <text evidence="1">The sequence shown here is derived from an EMBL/GenBank/DDBJ whole genome shotgun (WGS) entry which is preliminary data.</text>
</comment>
<keyword evidence="2" id="KW-1185">Reference proteome</keyword>
<dbReference type="EMBL" id="CAJVCH010527181">
    <property type="protein sequence ID" value="CAG7822706.1"/>
    <property type="molecule type" value="Genomic_DNA"/>
</dbReference>
<evidence type="ECO:0000313" key="1">
    <source>
        <dbReference type="EMBL" id="CAG7822706.1"/>
    </source>
</evidence>
<sequence length="158" mass="18956">NSNFDICLPVCRRQAVQTSRILLRFLMNWWNFRQIKWRFVVNYLLDVEEGEDCRYWNAERYIEFWRAEQNSKYIAVETAGNDIERNSALNSFKNKRRRLRYLMPLPCFSGLPAGFVVAFRDFYSDLKAELRHLLRQEQAALSPGMWREHAAIHFGKKD</sequence>
<gene>
    <name evidence="1" type="ORF">AFUS01_LOCUS32964</name>
</gene>
<evidence type="ECO:0000313" key="2">
    <source>
        <dbReference type="Proteomes" id="UP000708208"/>
    </source>
</evidence>